<dbReference type="NCBIfam" id="NF037980">
    <property type="entry name" value="T2SS_GspK"/>
    <property type="match status" value="1"/>
</dbReference>
<dbReference type="GO" id="GO:0005886">
    <property type="term" value="C:plasma membrane"/>
    <property type="evidence" value="ECO:0007669"/>
    <property type="project" value="UniProtKB-SubCell"/>
</dbReference>
<keyword evidence="4" id="KW-1185">Reference proteome</keyword>
<evidence type="ECO:0000256" key="1">
    <source>
        <dbReference type="PIRNR" id="PIRNR002786"/>
    </source>
</evidence>
<keyword evidence="1" id="KW-1003">Cell membrane</keyword>
<sequence length="308" mass="34127">MLLMAVVATLGATAYWQQWRAWTVEQTERAHHQAGWLLTGALDWARLIVREDDRASTVDHLGEPWAVPLQPTRLSQFLERAPASDDGDDAWLSGRIEDEQGRLNWRNLIDAVQGQPRLSPTELARFRRLFAVLNLPEAELDHVAQQLLRAWRADRDGANPPLRPQRLGDLAALGLSPPTLAALETLTTWLPEPTPVNVNTAPAPVLQAVVGLDAMGARRMVETRARGHFRSVEAFIAALGRADLAPDATRLSVTSRHFRVTGRVRIGDTEVEQQALLVRDGTRVNVLWRQQRPLSAPLPASAVAPERG</sequence>
<accession>A0A554WY39</accession>
<dbReference type="SUPFAM" id="SSF54523">
    <property type="entry name" value="Pili subunits"/>
    <property type="match status" value="1"/>
</dbReference>
<dbReference type="Pfam" id="PF03934">
    <property type="entry name" value="T2SSK"/>
    <property type="match status" value="1"/>
</dbReference>
<dbReference type="InterPro" id="IPR049179">
    <property type="entry name" value="T2SSK_SAM-like_2nd"/>
</dbReference>
<protein>
    <recommendedName>
        <fullName evidence="1">Type II secretion system protein K</fullName>
    </recommendedName>
</protein>
<dbReference type="PIRSF" id="PIRSF002786">
    <property type="entry name" value="XcpX"/>
    <property type="match status" value="1"/>
</dbReference>
<dbReference type="SUPFAM" id="SSF47781">
    <property type="entry name" value="RuvA domain 2-like"/>
    <property type="match status" value="1"/>
</dbReference>
<keyword evidence="1" id="KW-0472">Membrane</keyword>
<keyword evidence="1" id="KW-0997">Cell inner membrane</keyword>
<comment type="similarity">
    <text evidence="1">Belongs to the GSP K family.</text>
</comment>
<dbReference type="AlphaFoldDB" id="A0A554WY39"/>
<evidence type="ECO:0000259" key="2">
    <source>
        <dbReference type="Pfam" id="PF03934"/>
    </source>
</evidence>
<keyword evidence="1" id="KW-0813">Transport</keyword>
<name>A0A554WY39_9BURK</name>
<dbReference type="Proteomes" id="UP000318542">
    <property type="component" value="Unassembled WGS sequence"/>
</dbReference>
<feature type="domain" description="T2SS protein K second SAM-like" evidence="2">
    <location>
        <begin position="196"/>
        <end position="253"/>
    </location>
</feature>
<dbReference type="InterPro" id="IPR005628">
    <property type="entry name" value="GspK"/>
</dbReference>
<comment type="caution">
    <text evidence="3">The sequence shown here is derived from an EMBL/GenBank/DDBJ whole genome shotgun (WGS) entry which is preliminary data.</text>
</comment>
<dbReference type="EMBL" id="VJOL01000046">
    <property type="protein sequence ID" value="TSE28494.1"/>
    <property type="molecule type" value="Genomic_DNA"/>
</dbReference>
<proteinExistence type="inferred from homology"/>
<reference evidence="3 4" key="1">
    <citation type="submission" date="2019-07" db="EMBL/GenBank/DDBJ databases">
        <title>Tepidimonas thermarum AA-1 draft genome.</title>
        <authorList>
            <person name="Da Costa M.S."/>
            <person name="Froufe H.J.C."/>
            <person name="Egas C."/>
            <person name="Albuquerque L."/>
        </authorList>
    </citation>
    <scope>NUCLEOTIDE SEQUENCE [LARGE SCALE GENOMIC DNA]</scope>
    <source>
        <strain evidence="3 4">AA-1</strain>
    </source>
</reference>
<evidence type="ECO:0000313" key="3">
    <source>
        <dbReference type="EMBL" id="TSE28494.1"/>
    </source>
</evidence>
<dbReference type="InterPro" id="IPR045584">
    <property type="entry name" value="Pilin-like"/>
</dbReference>
<comment type="subcellular location">
    <subcellularLocation>
        <location evidence="1">Cell inner membrane</location>
    </subcellularLocation>
</comment>
<dbReference type="InterPro" id="IPR010994">
    <property type="entry name" value="RuvA_2-like"/>
</dbReference>
<gene>
    <name evidence="3" type="ORF">Tther_02061</name>
</gene>
<evidence type="ECO:0000313" key="4">
    <source>
        <dbReference type="Proteomes" id="UP000318542"/>
    </source>
</evidence>
<organism evidence="3 4">
    <name type="scientific">Tepidimonas thermarum</name>
    <dbReference type="NCBI Taxonomy" id="335431"/>
    <lineage>
        <taxon>Bacteria</taxon>
        <taxon>Pseudomonadati</taxon>
        <taxon>Pseudomonadota</taxon>
        <taxon>Betaproteobacteria</taxon>
        <taxon>Burkholderiales</taxon>
        <taxon>Tepidimonas</taxon>
    </lineage>
</organism>
<dbReference type="GO" id="GO:0009306">
    <property type="term" value="P:protein secretion"/>
    <property type="evidence" value="ECO:0007669"/>
    <property type="project" value="InterPro"/>
</dbReference>
<dbReference type="Gene3D" id="3.30.1300.30">
    <property type="entry name" value="GSPII I/J protein-like"/>
    <property type="match status" value="1"/>
</dbReference>